<organism evidence="2 3">
    <name type="scientific">Paenarthrobacter ilicis</name>
    <dbReference type="NCBI Taxonomy" id="43665"/>
    <lineage>
        <taxon>Bacteria</taxon>
        <taxon>Bacillati</taxon>
        <taxon>Actinomycetota</taxon>
        <taxon>Actinomycetes</taxon>
        <taxon>Micrococcales</taxon>
        <taxon>Micrococcaceae</taxon>
        <taxon>Paenarthrobacter</taxon>
    </lineage>
</organism>
<dbReference type="Proteomes" id="UP000802392">
    <property type="component" value="Unassembled WGS sequence"/>
</dbReference>
<gene>
    <name evidence="2" type="ORF">FHR86_003821</name>
</gene>
<feature type="transmembrane region" description="Helical" evidence="1">
    <location>
        <begin position="115"/>
        <end position="135"/>
    </location>
</feature>
<comment type="caution">
    <text evidence="2">The sequence shown here is derived from an EMBL/GenBank/DDBJ whole genome shotgun (WGS) entry which is preliminary data.</text>
</comment>
<dbReference type="RefSeq" id="WP_167269679.1">
    <property type="nucleotide sequence ID" value="NZ_JAAOZD010000013.1"/>
</dbReference>
<feature type="transmembrane region" description="Helical" evidence="1">
    <location>
        <begin position="38"/>
        <end position="60"/>
    </location>
</feature>
<sequence length="175" mass="19142">MGNELQPRTNESDAGALPDVQTSELHAVPDGATRFQRYCLGFIDLMLGLFTAWITIVNTVEINGQFLDHQAQGTHVPAGWIATVVAVIVGFSVLSIAGLFIGIWNLRGLGTMSPAPLVAAIIYSLMSIVMMALFLNEYAATLSLVLLHAFFVFMTVRILRHEGVKSLKDVRRRIA</sequence>
<keyword evidence="1" id="KW-1133">Transmembrane helix</keyword>
<reference evidence="2 3" key="1">
    <citation type="submission" date="2020-03" db="EMBL/GenBank/DDBJ databases">
        <title>Genomic Encyclopedia of Type Strains, Phase III (KMG-III): the genomes of soil and plant-associated and newly described type strains.</title>
        <authorList>
            <person name="Whitman W."/>
        </authorList>
    </citation>
    <scope>NUCLEOTIDE SEQUENCE [LARGE SCALE GENOMIC DNA]</scope>
    <source>
        <strain evidence="2 3">CECT 4207</strain>
    </source>
</reference>
<evidence type="ECO:0000256" key="1">
    <source>
        <dbReference type="SAM" id="Phobius"/>
    </source>
</evidence>
<evidence type="ECO:0000313" key="2">
    <source>
        <dbReference type="EMBL" id="NIJ03462.1"/>
    </source>
</evidence>
<name>A0ABX0TLS6_9MICC</name>
<accession>A0ABX0TLS6</accession>
<keyword evidence="1" id="KW-0472">Membrane</keyword>
<feature type="transmembrane region" description="Helical" evidence="1">
    <location>
        <begin position="141"/>
        <end position="159"/>
    </location>
</feature>
<feature type="transmembrane region" description="Helical" evidence="1">
    <location>
        <begin position="80"/>
        <end position="103"/>
    </location>
</feature>
<protein>
    <submittedName>
        <fullName evidence="2">Uncharacterized protein</fullName>
    </submittedName>
</protein>
<keyword evidence="3" id="KW-1185">Reference proteome</keyword>
<evidence type="ECO:0000313" key="3">
    <source>
        <dbReference type="Proteomes" id="UP000802392"/>
    </source>
</evidence>
<dbReference type="EMBL" id="JAAOZD010000013">
    <property type="protein sequence ID" value="NIJ03462.1"/>
    <property type="molecule type" value="Genomic_DNA"/>
</dbReference>
<keyword evidence="1" id="KW-0812">Transmembrane</keyword>
<proteinExistence type="predicted"/>